<gene>
    <name evidence="1" type="ORF">AGR3A_Lc130198</name>
</gene>
<dbReference type="Proteomes" id="UP000191988">
    <property type="component" value="Unassembled WGS sequence"/>
</dbReference>
<reference evidence="2" key="1">
    <citation type="submission" date="2016-01" db="EMBL/GenBank/DDBJ databases">
        <authorList>
            <person name="Regsiter A."/>
            <person name="william w."/>
        </authorList>
    </citation>
    <scope>NUCLEOTIDE SEQUENCE [LARGE SCALE GENOMIC DNA]</scope>
    <source>
        <strain evidence="2">CFBP 6623</strain>
    </source>
</reference>
<evidence type="ECO:0000313" key="2">
    <source>
        <dbReference type="Proteomes" id="UP000191988"/>
    </source>
</evidence>
<proteinExistence type="predicted"/>
<dbReference type="AlphaFoldDB" id="A0A1S7RA71"/>
<sequence length="123" mass="14030">MRRMWPDEFAFLLDGAEEVDLHIPPMEHKDGSPGETISRRALKARISQQDFEKIWSLAEARYRLNGRLSGKAITLIANNPHYQKWHPSDGGSVEGVSDSGQKYTTRYVIVHFLLDDVHEPVEA</sequence>
<accession>A0A1S7RA71</accession>
<evidence type="ECO:0000313" key="1">
    <source>
        <dbReference type="EMBL" id="CUX49428.1"/>
    </source>
</evidence>
<name>A0A1S7RA71_9HYPH</name>
<organism evidence="1 2">
    <name type="scientific">Agrobacterium tomkonis CFBP 6623</name>
    <dbReference type="NCBI Taxonomy" id="1183432"/>
    <lineage>
        <taxon>Bacteria</taxon>
        <taxon>Pseudomonadati</taxon>
        <taxon>Pseudomonadota</taxon>
        <taxon>Alphaproteobacteria</taxon>
        <taxon>Hyphomicrobiales</taxon>
        <taxon>Rhizobiaceae</taxon>
        <taxon>Rhizobium/Agrobacterium group</taxon>
        <taxon>Agrobacterium</taxon>
        <taxon>Agrobacterium tumefaciens complex</taxon>
    </lineage>
</organism>
<protein>
    <submittedName>
        <fullName evidence="1">Uncharacterized protein</fullName>
    </submittedName>
</protein>
<keyword evidence="2" id="KW-1185">Reference proteome</keyword>
<dbReference type="EMBL" id="FBWK01000049">
    <property type="protein sequence ID" value="CUX49428.1"/>
    <property type="molecule type" value="Genomic_DNA"/>
</dbReference>